<evidence type="ECO:0000313" key="4">
    <source>
        <dbReference type="Proteomes" id="UP000669239"/>
    </source>
</evidence>
<evidence type="ECO:0008006" key="6">
    <source>
        <dbReference type="Google" id="ProtNLM"/>
    </source>
</evidence>
<dbReference type="AlphaFoldDB" id="A0AAW5C3X0"/>
<keyword evidence="1" id="KW-0812">Transmembrane</keyword>
<evidence type="ECO:0000256" key="1">
    <source>
        <dbReference type="SAM" id="Phobius"/>
    </source>
</evidence>
<sequence>MSRKTMASSTRSAIGIAVMAVMSIGIIAFSNPLYHALKGPITTSQPEIPLADGTYIHEAPEPDSNGFRDSTRITVSNGIIVSCVWDSFDAEGNGKQKLSMDGHYVMTENGPTWKAQADAVGRYVIEHQKVNGLANQDGYATDTVSSVSINVYPFINGVEECLKQAAEQ</sequence>
<dbReference type="Proteomes" id="UP001299608">
    <property type="component" value="Unassembled WGS sequence"/>
</dbReference>
<keyword evidence="4" id="KW-1185">Reference proteome</keyword>
<gene>
    <name evidence="3" type="ORF">G5B36_20015</name>
    <name evidence="2" type="ORF">L0N08_22660</name>
</gene>
<keyword evidence="1" id="KW-1133">Transmembrane helix</keyword>
<name>A0AAW5C3X0_9FIRM</name>
<comment type="caution">
    <text evidence="2">The sequence shown here is derived from an EMBL/GenBank/DDBJ whole genome shotgun (WGS) entry which is preliminary data.</text>
</comment>
<reference evidence="3" key="2">
    <citation type="submission" date="2020-02" db="EMBL/GenBank/DDBJ databases">
        <authorList>
            <person name="Littmann E."/>
            <person name="Sorbara M."/>
        </authorList>
    </citation>
    <scope>NUCLEOTIDE SEQUENCE</scope>
    <source>
        <strain evidence="3">MSK.1.17</strain>
    </source>
</reference>
<protein>
    <recommendedName>
        <fullName evidence="6">FMN-binding protein</fullName>
    </recommendedName>
</protein>
<evidence type="ECO:0000313" key="3">
    <source>
        <dbReference type="EMBL" id="NSJ50977.1"/>
    </source>
</evidence>
<dbReference type="RefSeq" id="WP_165642474.1">
    <property type="nucleotide sequence ID" value="NZ_JAAITT010000033.1"/>
</dbReference>
<keyword evidence="1" id="KW-0472">Membrane</keyword>
<dbReference type="EMBL" id="JAAITT010000033">
    <property type="protein sequence ID" value="NSJ50977.1"/>
    <property type="molecule type" value="Genomic_DNA"/>
</dbReference>
<organism evidence="2 5">
    <name type="scientific">Enterocloster aldenensis</name>
    <dbReference type="NCBI Taxonomy" id="358742"/>
    <lineage>
        <taxon>Bacteria</taxon>
        <taxon>Bacillati</taxon>
        <taxon>Bacillota</taxon>
        <taxon>Clostridia</taxon>
        <taxon>Lachnospirales</taxon>
        <taxon>Lachnospiraceae</taxon>
        <taxon>Enterocloster</taxon>
    </lineage>
</organism>
<feature type="transmembrane region" description="Helical" evidence="1">
    <location>
        <begin position="12"/>
        <end position="34"/>
    </location>
</feature>
<proteinExistence type="predicted"/>
<dbReference type="Gene3D" id="3.90.1010.20">
    <property type="match status" value="1"/>
</dbReference>
<evidence type="ECO:0000313" key="5">
    <source>
        <dbReference type="Proteomes" id="UP001299608"/>
    </source>
</evidence>
<reference evidence="3 4" key="1">
    <citation type="journal article" date="2020" name="Cell Host Microbe">
        <title>Functional and Genomic Variation between Human-Derived Isolates of Lachnospiraceae Reveals Inter- and Intra-Species Diversity.</title>
        <authorList>
            <person name="Sorbara M.T."/>
            <person name="Littmann E.R."/>
            <person name="Fontana E."/>
            <person name="Moody T.U."/>
            <person name="Kohout C.E."/>
            <person name="Gjonbalaj M."/>
            <person name="Eaton V."/>
            <person name="Seok R."/>
            <person name="Leiner I.M."/>
            <person name="Pamer E.G."/>
        </authorList>
    </citation>
    <scope>NUCLEOTIDE SEQUENCE [LARGE SCALE GENOMIC DNA]</scope>
    <source>
        <strain evidence="3 4">MSK.1.17</strain>
    </source>
</reference>
<reference evidence="2" key="3">
    <citation type="submission" date="2022-01" db="EMBL/GenBank/DDBJ databases">
        <title>Collection of gut derived symbiotic bacterial strains cultured from healthy donors.</title>
        <authorList>
            <person name="Lin H."/>
            <person name="Kohout C."/>
            <person name="Waligurski E."/>
            <person name="Pamer E.G."/>
        </authorList>
    </citation>
    <scope>NUCLEOTIDE SEQUENCE</scope>
    <source>
        <strain evidence="2">DFI.6.55</strain>
    </source>
</reference>
<evidence type="ECO:0000313" key="2">
    <source>
        <dbReference type="EMBL" id="MCG4748227.1"/>
    </source>
</evidence>
<dbReference type="EMBL" id="JAKNGE010000034">
    <property type="protein sequence ID" value="MCG4748227.1"/>
    <property type="molecule type" value="Genomic_DNA"/>
</dbReference>
<accession>A0AAW5C3X0</accession>
<dbReference type="Proteomes" id="UP000669239">
    <property type="component" value="Unassembled WGS sequence"/>
</dbReference>